<keyword evidence="9" id="KW-0472">Membrane</keyword>
<proteinExistence type="inferred from homology"/>
<comment type="similarity">
    <text evidence="2 10">Belongs to the glycosyltransferase 31 family.</text>
</comment>
<evidence type="ECO:0000256" key="10">
    <source>
        <dbReference type="RuleBase" id="RU363063"/>
    </source>
</evidence>
<comment type="caution">
    <text evidence="11">The sequence shown here is derived from an EMBL/GenBank/DDBJ whole genome shotgun (WGS) entry which is preliminary data.</text>
</comment>
<keyword evidence="5" id="KW-0812">Transmembrane</keyword>
<dbReference type="PANTHER" id="PTHR11214:SF3">
    <property type="entry name" value="BETA-1,3-GALACTOSYLTRANSFERASE 6"/>
    <property type="match status" value="1"/>
</dbReference>
<keyword evidence="4" id="KW-0808">Transferase</keyword>
<dbReference type="Gene3D" id="3.90.550.50">
    <property type="match status" value="1"/>
</dbReference>
<keyword evidence="6" id="KW-0735">Signal-anchor</keyword>
<evidence type="ECO:0000256" key="9">
    <source>
        <dbReference type="ARBA" id="ARBA00023136"/>
    </source>
</evidence>
<dbReference type="AlphaFoldDB" id="A0AAV4DCT9"/>
<accession>A0AAV4DCT9</accession>
<dbReference type="GO" id="GO:0006493">
    <property type="term" value="P:protein O-linked glycosylation"/>
    <property type="evidence" value="ECO:0007669"/>
    <property type="project" value="TreeGrafter"/>
</dbReference>
<evidence type="ECO:0000256" key="8">
    <source>
        <dbReference type="ARBA" id="ARBA00023034"/>
    </source>
</evidence>
<evidence type="ECO:0000256" key="7">
    <source>
        <dbReference type="ARBA" id="ARBA00022989"/>
    </source>
</evidence>
<name>A0AAV4DCT9_9GAST</name>
<dbReference type="Pfam" id="PF01762">
    <property type="entry name" value="Galactosyl_T"/>
    <property type="match status" value="1"/>
</dbReference>
<dbReference type="EC" id="2.4.1.-" evidence="10"/>
<organism evidence="11 12">
    <name type="scientific">Plakobranchus ocellatus</name>
    <dbReference type="NCBI Taxonomy" id="259542"/>
    <lineage>
        <taxon>Eukaryota</taxon>
        <taxon>Metazoa</taxon>
        <taxon>Spiralia</taxon>
        <taxon>Lophotrochozoa</taxon>
        <taxon>Mollusca</taxon>
        <taxon>Gastropoda</taxon>
        <taxon>Heterobranchia</taxon>
        <taxon>Euthyneura</taxon>
        <taxon>Panpulmonata</taxon>
        <taxon>Sacoglossa</taxon>
        <taxon>Placobranchoidea</taxon>
        <taxon>Plakobranchidae</taxon>
        <taxon>Plakobranchus</taxon>
    </lineage>
</organism>
<keyword evidence="3 10" id="KW-0328">Glycosyltransferase</keyword>
<reference evidence="11 12" key="1">
    <citation type="journal article" date="2021" name="Elife">
        <title>Chloroplast acquisition without the gene transfer in kleptoplastic sea slugs, Plakobranchus ocellatus.</title>
        <authorList>
            <person name="Maeda T."/>
            <person name="Takahashi S."/>
            <person name="Yoshida T."/>
            <person name="Shimamura S."/>
            <person name="Takaki Y."/>
            <person name="Nagai Y."/>
            <person name="Toyoda A."/>
            <person name="Suzuki Y."/>
            <person name="Arimoto A."/>
            <person name="Ishii H."/>
            <person name="Satoh N."/>
            <person name="Nishiyama T."/>
            <person name="Hasebe M."/>
            <person name="Maruyama T."/>
            <person name="Minagawa J."/>
            <person name="Obokata J."/>
            <person name="Shigenobu S."/>
        </authorList>
    </citation>
    <scope>NUCLEOTIDE SEQUENCE [LARGE SCALE GENOMIC DNA]</scope>
</reference>
<sequence>MSINIEPTSKNTSKTDKNSHLLLTQLYPEKDIFKNLTEPYYNTIKDEGFPINSTYFQLAEAEISTIPENFILSGSNICEKDIPSILFIIPSVAKSDAAKERLDIRKTWALKFYDTKWRQSSTTRLAFFFGGSRLKPEDLQALKNESATFGDIMVGDFVDSYSNLSLKMATTITWVARNCPSIKAAIKVDMDTFVNVNLLLGLIEKVPVSTYPHYVLGCQHAAIHPPAERKGVWEVPASVYPFDKFPRYVYGHSYVISGPALKKMAESFPHFPIVPNEDAFVTGIMAVTLNITRYYHKSFATLLEKRTFCKMTNNFYVTTLVKKEDRGKLWNSFKTGECIDEEL</sequence>
<dbReference type="GO" id="GO:0000139">
    <property type="term" value="C:Golgi membrane"/>
    <property type="evidence" value="ECO:0007669"/>
    <property type="project" value="UniProtKB-SubCell"/>
</dbReference>
<dbReference type="PANTHER" id="PTHR11214">
    <property type="entry name" value="BETA-1,3-N-ACETYLGLUCOSAMINYLTRANSFERASE"/>
    <property type="match status" value="1"/>
</dbReference>
<evidence type="ECO:0000256" key="6">
    <source>
        <dbReference type="ARBA" id="ARBA00022968"/>
    </source>
</evidence>
<keyword evidence="8 10" id="KW-0333">Golgi apparatus</keyword>
<protein>
    <recommendedName>
        <fullName evidence="10">Hexosyltransferase</fullName>
        <ecNumber evidence="10">2.4.1.-</ecNumber>
    </recommendedName>
</protein>
<dbReference type="InterPro" id="IPR002659">
    <property type="entry name" value="Glyco_trans_31"/>
</dbReference>
<evidence type="ECO:0000256" key="1">
    <source>
        <dbReference type="ARBA" id="ARBA00004323"/>
    </source>
</evidence>
<dbReference type="GO" id="GO:0016758">
    <property type="term" value="F:hexosyltransferase activity"/>
    <property type="evidence" value="ECO:0007669"/>
    <property type="project" value="InterPro"/>
</dbReference>
<evidence type="ECO:0000313" key="11">
    <source>
        <dbReference type="EMBL" id="GFO41888.1"/>
    </source>
</evidence>
<dbReference type="Proteomes" id="UP000735302">
    <property type="component" value="Unassembled WGS sequence"/>
</dbReference>
<dbReference type="EMBL" id="BLXT01007728">
    <property type="protein sequence ID" value="GFO41888.1"/>
    <property type="molecule type" value="Genomic_DNA"/>
</dbReference>
<gene>
    <name evidence="11" type="ORF">PoB_006839300</name>
</gene>
<evidence type="ECO:0000256" key="2">
    <source>
        <dbReference type="ARBA" id="ARBA00008661"/>
    </source>
</evidence>
<evidence type="ECO:0000256" key="5">
    <source>
        <dbReference type="ARBA" id="ARBA00022692"/>
    </source>
</evidence>
<keyword evidence="12" id="KW-1185">Reference proteome</keyword>
<keyword evidence="7" id="KW-1133">Transmembrane helix</keyword>
<evidence type="ECO:0000313" key="12">
    <source>
        <dbReference type="Proteomes" id="UP000735302"/>
    </source>
</evidence>
<evidence type="ECO:0000256" key="3">
    <source>
        <dbReference type="ARBA" id="ARBA00022676"/>
    </source>
</evidence>
<comment type="subcellular location">
    <subcellularLocation>
        <location evidence="1 10">Golgi apparatus membrane</location>
        <topology evidence="1 10">Single-pass type II membrane protein</topology>
    </subcellularLocation>
</comment>
<evidence type="ECO:0000256" key="4">
    <source>
        <dbReference type="ARBA" id="ARBA00022679"/>
    </source>
</evidence>